<keyword evidence="2" id="KW-1185">Reference proteome</keyword>
<evidence type="ECO:0000313" key="1">
    <source>
        <dbReference type="EMBL" id="NOK35334.1"/>
    </source>
</evidence>
<dbReference type="EMBL" id="JABFJV010000104">
    <property type="protein sequence ID" value="NOK35334.1"/>
    <property type="molecule type" value="Genomic_DNA"/>
</dbReference>
<proteinExistence type="predicted"/>
<protein>
    <submittedName>
        <fullName evidence="1">Uncharacterized protein</fullName>
    </submittedName>
</protein>
<name>A0A3A8IAD5_9BACT</name>
<dbReference type="OrthoDB" id="5520358at2"/>
<sequence length="103" mass="11169">MMNFPELEVIDDLVAEDWWAYVTAKGEERVTRVSIGRPRTAPEAMGGGWYCPIKIDDFTHKVLCLGGVGPVDALANAMRIAKAFEDSVGGVSPGAKQPTGERF</sequence>
<accession>A0A3A8IAD5</accession>
<dbReference type="Proteomes" id="UP000563426">
    <property type="component" value="Unassembled WGS sequence"/>
</dbReference>
<comment type="caution">
    <text evidence="1">The sequence shown here is derived from an EMBL/GenBank/DDBJ whole genome shotgun (WGS) entry which is preliminary data.</text>
</comment>
<gene>
    <name evidence="1" type="ORF">HMI49_19205</name>
</gene>
<organism evidence="1 2">
    <name type="scientific">Corallococcus exercitus</name>
    <dbReference type="NCBI Taxonomy" id="2316736"/>
    <lineage>
        <taxon>Bacteria</taxon>
        <taxon>Pseudomonadati</taxon>
        <taxon>Myxococcota</taxon>
        <taxon>Myxococcia</taxon>
        <taxon>Myxococcales</taxon>
        <taxon>Cystobacterineae</taxon>
        <taxon>Myxococcaceae</taxon>
        <taxon>Corallococcus</taxon>
    </lineage>
</organism>
<dbReference type="AlphaFoldDB" id="A0A3A8IAD5"/>
<evidence type="ECO:0000313" key="2">
    <source>
        <dbReference type="Proteomes" id="UP000563426"/>
    </source>
</evidence>
<reference evidence="1 2" key="1">
    <citation type="submission" date="2020-05" db="EMBL/GenBank/DDBJ databases">
        <authorList>
            <person name="Whitworth D."/>
        </authorList>
    </citation>
    <scope>NUCLEOTIDE SEQUENCE [LARGE SCALE GENOMIC DNA]</scope>
    <source>
        <strain evidence="1 2">AB043B</strain>
    </source>
</reference>
<dbReference type="RefSeq" id="WP_120524736.1">
    <property type="nucleotide sequence ID" value="NZ_JABFJV010000104.1"/>
</dbReference>